<keyword evidence="3" id="KW-1185">Reference proteome</keyword>
<keyword evidence="1" id="KW-1133">Transmembrane helix</keyword>
<dbReference type="PANTHER" id="PTHR36007:SF2">
    <property type="entry name" value="TRANSPORT PROTEIN-RELATED"/>
    <property type="match status" value="1"/>
</dbReference>
<evidence type="ECO:0000256" key="1">
    <source>
        <dbReference type="SAM" id="Phobius"/>
    </source>
</evidence>
<keyword evidence="1" id="KW-0472">Membrane</keyword>
<feature type="transmembrane region" description="Helical" evidence="1">
    <location>
        <begin position="83"/>
        <end position="111"/>
    </location>
</feature>
<evidence type="ECO:0000313" key="2">
    <source>
        <dbReference type="EMBL" id="MBC8535465.1"/>
    </source>
</evidence>
<dbReference type="Proteomes" id="UP000620366">
    <property type="component" value="Unassembled WGS sequence"/>
</dbReference>
<protein>
    <submittedName>
        <fullName evidence="2">Small multi-drug export protein</fullName>
    </submittedName>
</protein>
<dbReference type="Pfam" id="PF06695">
    <property type="entry name" value="Sm_multidrug_ex"/>
    <property type="match status" value="1"/>
</dbReference>
<reference evidence="2" key="1">
    <citation type="submission" date="2020-08" db="EMBL/GenBank/DDBJ databases">
        <title>Genome public.</title>
        <authorList>
            <person name="Liu C."/>
            <person name="Sun Q."/>
        </authorList>
    </citation>
    <scope>NUCLEOTIDE SEQUENCE</scope>
    <source>
        <strain evidence="2">BX7</strain>
    </source>
</reference>
<dbReference type="AlphaFoldDB" id="A0A926DAK6"/>
<sequence length="146" mass="15701">MGLSMVPVIELRGSIFLGAGLGLPWVETFVAAVIGNMIPVPFIILLGRQILKLLKKIPLTMKLGVWLEEKALAKSDKIRKYSFWGLVLFVGIPLPGTGAWTGALIACLLRLRLNYALPAIFIGVLAAGFIVSGVAYGFLGFLSFLA</sequence>
<feature type="transmembrane region" description="Helical" evidence="1">
    <location>
        <begin position="29"/>
        <end position="47"/>
    </location>
</feature>
<gene>
    <name evidence="2" type="ORF">H8695_01995</name>
</gene>
<feature type="transmembrane region" description="Helical" evidence="1">
    <location>
        <begin position="117"/>
        <end position="145"/>
    </location>
</feature>
<name>A0A926DAK6_9FIRM</name>
<proteinExistence type="predicted"/>
<evidence type="ECO:0000313" key="3">
    <source>
        <dbReference type="Proteomes" id="UP000620366"/>
    </source>
</evidence>
<dbReference type="PANTHER" id="PTHR36007">
    <property type="entry name" value="TRANSPORT PROTEIN-RELATED"/>
    <property type="match status" value="1"/>
</dbReference>
<accession>A0A926DAK6</accession>
<dbReference type="InterPro" id="IPR009577">
    <property type="entry name" value="Sm_multidrug_ex"/>
</dbReference>
<comment type="caution">
    <text evidence="2">The sequence shown here is derived from an EMBL/GenBank/DDBJ whole genome shotgun (WGS) entry which is preliminary data.</text>
</comment>
<organism evidence="2 3">
    <name type="scientific">Feifania hominis</name>
    <dbReference type="NCBI Taxonomy" id="2763660"/>
    <lineage>
        <taxon>Bacteria</taxon>
        <taxon>Bacillati</taxon>
        <taxon>Bacillota</taxon>
        <taxon>Clostridia</taxon>
        <taxon>Eubacteriales</taxon>
        <taxon>Feifaniaceae</taxon>
        <taxon>Feifania</taxon>
    </lineage>
</organism>
<dbReference type="EMBL" id="JACRSP010000001">
    <property type="protein sequence ID" value="MBC8535465.1"/>
    <property type="molecule type" value="Genomic_DNA"/>
</dbReference>
<keyword evidence="1" id="KW-0812">Transmembrane</keyword>